<organism evidence="1 2">
    <name type="scientific">Xanthobacter dioxanivorans</name>
    <dbReference type="NCBI Taxonomy" id="2528964"/>
    <lineage>
        <taxon>Bacteria</taxon>
        <taxon>Pseudomonadati</taxon>
        <taxon>Pseudomonadota</taxon>
        <taxon>Alphaproteobacteria</taxon>
        <taxon>Hyphomicrobiales</taxon>
        <taxon>Xanthobacteraceae</taxon>
        <taxon>Xanthobacter</taxon>
    </lineage>
</organism>
<dbReference type="KEGG" id="xdi:EZH22_01560"/>
<dbReference type="AlphaFoldDB" id="A0A974PPN8"/>
<sequence>MAENPSAEQLTAIVASLGKTLRLPNHASAQRLAANIVERGWASFADIEDIFYATDVRLDDLRHDVDVRAWCTIFDVPLVAVYPRPRAKQATFISSESVRAADVTELLIQLERVGYAVDPMPYVELLEPRLRTQDHVTRAELSVLRYKKERQRTVALTLSLNWPWPDTESIQKRTLATGYKLEAWFDGNDQPIHLTVRAPKYRRRPEPVKTVCAVCGVEWYRGDPDSSAAHRSAHKQRLGYLEPAPVPQFVAALAEDRDAAELVSHSSARWKHKEIYQRALAFQREFRYDFVQWLSPKGDKDPNVHGFLFAGPGDVIAGACAFRLREHEGRTWWGLQWVWVAPKFRCSGLLSSRWPMFREKFGSFVVESPLSKAMQGFLAKHDDIVLAAED</sequence>
<proteinExistence type="predicted"/>
<gene>
    <name evidence="1" type="ORF">EZH22_01560</name>
</gene>
<keyword evidence="2" id="KW-1185">Reference proteome</keyword>
<dbReference type="Proteomes" id="UP000596427">
    <property type="component" value="Chromosome"/>
</dbReference>
<evidence type="ECO:0008006" key="3">
    <source>
        <dbReference type="Google" id="ProtNLM"/>
    </source>
</evidence>
<evidence type="ECO:0000313" key="2">
    <source>
        <dbReference type="Proteomes" id="UP000596427"/>
    </source>
</evidence>
<name>A0A974PPN8_9HYPH</name>
<dbReference type="EMBL" id="CP063362">
    <property type="protein sequence ID" value="QRG07161.1"/>
    <property type="molecule type" value="Genomic_DNA"/>
</dbReference>
<reference evidence="1 2" key="1">
    <citation type="submission" date="2020-10" db="EMBL/GenBank/DDBJ databases">
        <title>Degradation of 1,4-Dioxane by Xanthobacter sp. YN2, via a Novel Group-2 Soluble Di-Iron Monooxygenase.</title>
        <authorList>
            <person name="Ma F."/>
            <person name="Wang Y."/>
            <person name="Yang J."/>
            <person name="Guo H."/>
            <person name="Su D."/>
            <person name="Yu L."/>
        </authorList>
    </citation>
    <scope>NUCLEOTIDE SEQUENCE [LARGE SCALE GENOMIC DNA]</scope>
    <source>
        <strain evidence="1 2">YN2</strain>
    </source>
</reference>
<dbReference type="RefSeq" id="WP_203194073.1">
    <property type="nucleotide sequence ID" value="NZ_CP063362.1"/>
</dbReference>
<accession>A0A974PPN8</accession>
<evidence type="ECO:0000313" key="1">
    <source>
        <dbReference type="EMBL" id="QRG07161.1"/>
    </source>
</evidence>
<protein>
    <recommendedName>
        <fullName evidence="3">N-acetyltransferase ESCO zinc-finger domain-containing protein</fullName>
    </recommendedName>
</protein>